<evidence type="ECO:0000313" key="1">
    <source>
        <dbReference type="EMBL" id="NGZ86095.1"/>
    </source>
</evidence>
<dbReference type="Proteomes" id="UP000666369">
    <property type="component" value="Unassembled WGS sequence"/>
</dbReference>
<accession>A0ABX0FN95</accession>
<evidence type="ECO:0000313" key="2">
    <source>
        <dbReference type="Proteomes" id="UP000666369"/>
    </source>
</evidence>
<name>A0ABX0FN95_9BURK</name>
<protein>
    <submittedName>
        <fullName evidence="1">Addiction module protein</fullName>
    </submittedName>
</protein>
<keyword evidence="2" id="KW-1185">Reference proteome</keyword>
<dbReference type="NCBIfam" id="TIGR02574">
    <property type="entry name" value="stabl_TIGR02574"/>
    <property type="match status" value="1"/>
</dbReference>
<proteinExistence type="predicted"/>
<reference evidence="2" key="1">
    <citation type="submission" date="2023-07" db="EMBL/GenBank/DDBJ databases">
        <title>Duganella aceri sp. nov., isolated from tree sap.</title>
        <authorList>
            <person name="Kim I.S."/>
        </authorList>
    </citation>
    <scope>NUCLEOTIDE SEQUENCE [LARGE SCALE GENOMIC DNA]</scope>
    <source>
        <strain evidence="2">SAP-35</strain>
    </source>
</reference>
<dbReference type="EMBL" id="JAADJT010000008">
    <property type="protein sequence ID" value="NGZ86095.1"/>
    <property type="molecule type" value="Genomic_DNA"/>
</dbReference>
<sequence>MKDDLLHQVAELTVEDQLALVEAIWDGIVHDDAASLPTEAHKAELDQLLAEHEANADHVLSWDEVEAAALARMRQ</sequence>
<dbReference type="Pfam" id="PF09720">
    <property type="entry name" value="Unstab_antitox"/>
    <property type="match status" value="1"/>
</dbReference>
<dbReference type="InterPro" id="IPR013406">
    <property type="entry name" value="CHP02574_addiction_mod"/>
</dbReference>
<gene>
    <name evidence="1" type="ORF">GW587_17760</name>
</gene>
<comment type="caution">
    <text evidence="1">The sequence shown here is derived from an EMBL/GenBank/DDBJ whole genome shotgun (WGS) entry which is preliminary data.</text>
</comment>
<organism evidence="1 2">
    <name type="scientific">Duganella aceris</name>
    <dbReference type="NCBI Taxonomy" id="2703883"/>
    <lineage>
        <taxon>Bacteria</taxon>
        <taxon>Pseudomonadati</taxon>
        <taxon>Pseudomonadota</taxon>
        <taxon>Betaproteobacteria</taxon>
        <taxon>Burkholderiales</taxon>
        <taxon>Oxalobacteraceae</taxon>
        <taxon>Telluria group</taxon>
        <taxon>Duganella</taxon>
    </lineage>
</organism>
<dbReference type="RefSeq" id="WP_166105693.1">
    <property type="nucleotide sequence ID" value="NZ_JAADJT010000008.1"/>
</dbReference>